<reference evidence="1 2" key="1">
    <citation type="journal article" date="2019" name="Genome Biol. Evol.">
        <title>Insights into the evolution of the New World diploid cottons (Gossypium, subgenus Houzingenia) based on genome sequencing.</title>
        <authorList>
            <person name="Grover C.E."/>
            <person name="Arick M.A. 2nd"/>
            <person name="Thrash A."/>
            <person name="Conover J.L."/>
            <person name="Sanders W.S."/>
            <person name="Peterson D.G."/>
            <person name="Frelichowski J.E."/>
            <person name="Scheffler J.A."/>
            <person name="Scheffler B.E."/>
            <person name="Wendel J.F."/>
        </authorList>
    </citation>
    <scope>NUCLEOTIDE SEQUENCE [LARGE SCALE GENOMIC DNA]</scope>
    <source>
        <strain evidence="1">5</strain>
        <tissue evidence="1">Leaf</tissue>
    </source>
</reference>
<evidence type="ECO:0000313" key="2">
    <source>
        <dbReference type="Proteomes" id="UP000593579"/>
    </source>
</evidence>
<keyword evidence="2" id="KW-1185">Reference proteome</keyword>
<comment type="caution">
    <text evidence="1">The sequence shown here is derived from an EMBL/GenBank/DDBJ whole genome shotgun (WGS) entry which is preliminary data.</text>
</comment>
<sequence>MSLSADGLVRFDECFDVDGGCVRDHNGEWIIGFAKYFGNCTVLEA</sequence>
<dbReference type="Proteomes" id="UP000593579">
    <property type="component" value="Unassembled WGS sequence"/>
</dbReference>
<evidence type="ECO:0008006" key="3">
    <source>
        <dbReference type="Google" id="ProtNLM"/>
    </source>
</evidence>
<protein>
    <recommendedName>
        <fullName evidence="3">RNase H type-1 domain-containing protein</fullName>
    </recommendedName>
</protein>
<dbReference type="EMBL" id="JABEZY010293259">
    <property type="protein sequence ID" value="MBA0756691.1"/>
    <property type="molecule type" value="Genomic_DNA"/>
</dbReference>
<evidence type="ECO:0000313" key="1">
    <source>
        <dbReference type="EMBL" id="MBA0756691.1"/>
    </source>
</evidence>
<organism evidence="1 2">
    <name type="scientific">Gossypium gossypioides</name>
    <name type="common">Mexican cotton</name>
    <name type="synonym">Selera gossypioides</name>
    <dbReference type="NCBI Taxonomy" id="34282"/>
    <lineage>
        <taxon>Eukaryota</taxon>
        <taxon>Viridiplantae</taxon>
        <taxon>Streptophyta</taxon>
        <taxon>Embryophyta</taxon>
        <taxon>Tracheophyta</taxon>
        <taxon>Spermatophyta</taxon>
        <taxon>Magnoliopsida</taxon>
        <taxon>eudicotyledons</taxon>
        <taxon>Gunneridae</taxon>
        <taxon>Pentapetalae</taxon>
        <taxon>rosids</taxon>
        <taxon>malvids</taxon>
        <taxon>Malvales</taxon>
        <taxon>Malvaceae</taxon>
        <taxon>Malvoideae</taxon>
        <taxon>Gossypium</taxon>
    </lineage>
</organism>
<dbReference type="OrthoDB" id="1002645at2759"/>
<gene>
    <name evidence="1" type="ORF">Gogos_022341</name>
</gene>
<dbReference type="AlphaFoldDB" id="A0A7J9D7Q7"/>
<accession>A0A7J9D7Q7</accession>
<proteinExistence type="predicted"/>
<name>A0A7J9D7Q7_GOSGO</name>